<keyword evidence="5" id="KW-0472">Membrane</keyword>
<proteinExistence type="predicted"/>
<evidence type="ECO:0000256" key="6">
    <source>
        <dbReference type="SAM" id="MobiDB-lite"/>
    </source>
</evidence>
<comment type="subcellular location">
    <subcellularLocation>
        <location evidence="1">Cell membrane</location>
        <topology evidence="1">Single-pass membrane protein</topology>
    </subcellularLocation>
</comment>
<protein>
    <submittedName>
        <fullName evidence="7">Sigma-70 factor</fullName>
    </submittedName>
</protein>
<evidence type="ECO:0000256" key="2">
    <source>
        <dbReference type="ARBA" id="ARBA00022475"/>
    </source>
</evidence>
<dbReference type="AlphaFoldDB" id="A0A3B0YNR2"/>
<organism evidence="7">
    <name type="scientific">hydrothermal vent metagenome</name>
    <dbReference type="NCBI Taxonomy" id="652676"/>
    <lineage>
        <taxon>unclassified sequences</taxon>
        <taxon>metagenomes</taxon>
        <taxon>ecological metagenomes</taxon>
    </lineage>
</organism>
<evidence type="ECO:0000256" key="3">
    <source>
        <dbReference type="ARBA" id="ARBA00022692"/>
    </source>
</evidence>
<dbReference type="Gene3D" id="3.30.420.270">
    <property type="match status" value="1"/>
</dbReference>
<evidence type="ECO:0000256" key="4">
    <source>
        <dbReference type="ARBA" id="ARBA00022989"/>
    </source>
</evidence>
<sequence length="168" mass="18727">MKQSRRAKRMERHHKRGKSTPGFNMVSLMDIFTILVFFLLVNSGEGEVLPSTRNVELPDSVSEQKPRQNIVVMITDSDILVQGSRVAQINNIPDNGKLTIESLKRALEKQNDHRLIKTANNKKAPPEVTIMGGKAIPYQLLKKVMATCTEAGFGKISLAVFQKPAQES</sequence>
<keyword evidence="4" id="KW-1133">Transmembrane helix</keyword>
<feature type="compositionally biased region" description="Basic residues" evidence="6">
    <location>
        <begin position="1"/>
        <end position="18"/>
    </location>
</feature>
<keyword evidence="2" id="KW-1003">Cell membrane</keyword>
<gene>
    <name evidence="7" type="ORF">MNBD_GAMMA15-229</name>
</gene>
<evidence type="ECO:0000313" key="7">
    <source>
        <dbReference type="EMBL" id="VAW77227.1"/>
    </source>
</evidence>
<accession>A0A3B0YNR2</accession>
<evidence type="ECO:0000256" key="1">
    <source>
        <dbReference type="ARBA" id="ARBA00004162"/>
    </source>
</evidence>
<dbReference type="GO" id="GO:0005886">
    <property type="term" value="C:plasma membrane"/>
    <property type="evidence" value="ECO:0007669"/>
    <property type="project" value="UniProtKB-SubCell"/>
</dbReference>
<dbReference type="GO" id="GO:0022857">
    <property type="term" value="F:transmembrane transporter activity"/>
    <property type="evidence" value="ECO:0007669"/>
    <property type="project" value="InterPro"/>
</dbReference>
<evidence type="ECO:0000256" key="5">
    <source>
        <dbReference type="ARBA" id="ARBA00023136"/>
    </source>
</evidence>
<keyword evidence="3" id="KW-0812">Transmembrane</keyword>
<feature type="region of interest" description="Disordered" evidence="6">
    <location>
        <begin position="1"/>
        <end position="20"/>
    </location>
</feature>
<dbReference type="InterPro" id="IPR003400">
    <property type="entry name" value="ExbD"/>
</dbReference>
<dbReference type="EMBL" id="UOFN01000075">
    <property type="protein sequence ID" value="VAW77227.1"/>
    <property type="molecule type" value="Genomic_DNA"/>
</dbReference>
<name>A0A3B0YNR2_9ZZZZ</name>
<reference evidence="7" key="1">
    <citation type="submission" date="2018-06" db="EMBL/GenBank/DDBJ databases">
        <authorList>
            <person name="Zhirakovskaya E."/>
        </authorList>
    </citation>
    <scope>NUCLEOTIDE SEQUENCE</scope>
</reference>
<dbReference type="Pfam" id="PF02472">
    <property type="entry name" value="ExbD"/>
    <property type="match status" value="1"/>
</dbReference>
<dbReference type="PANTHER" id="PTHR30558">
    <property type="entry name" value="EXBD MEMBRANE COMPONENT OF PMF-DRIVEN MACROMOLECULE IMPORT SYSTEM"/>
    <property type="match status" value="1"/>
</dbReference>